<evidence type="ECO:0000256" key="15">
    <source>
        <dbReference type="ARBA" id="ARBA00042914"/>
    </source>
</evidence>
<evidence type="ECO:0000256" key="5">
    <source>
        <dbReference type="ARBA" id="ARBA00022737"/>
    </source>
</evidence>
<evidence type="ECO:0000256" key="3">
    <source>
        <dbReference type="ARBA" id="ARBA00022553"/>
    </source>
</evidence>
<dbReference type="PROSITE" id="PS00107">
    <property type="entry name" value="PROTEIN_KINASE_ATP"/>
    <property type="match status" value="1"/>
</dbReference>
<keyword evidence="10" id="KW-1015">Disulfide bond</keyword>
<evidence type="ECO:0000256" key="4">
    <source>
        <dbReference type="ARBA" id="ARBA00022679"/>
    </source>
</evidence>
<dbReference type="Gene3D" id="3.30.200.20">
    <property type="entry name" value="Phosphorylase Kinase, domain 1"/>
    <property type="match status" value="1"/>
</dbReference>
<dbReference type="Gene3D" id="1.10.510.10">
    <property type="entry name" value="Transferase(Phosphotransferase) domain 1"/>
    <property type="match status" value="1"/>
</dbReference>
<keyword evidence="6 19" id="KW-0547">Nucleotide-binding</keyword>
<comment type="similarity">
    <text evidence="12">Belongs to the protein kinase superfamily. Ser/Thr protein kinase family. GCN2 subfamily.</text>
</comment>
<dbReference type="SUPFAM" id="SSF56112">
    <property type="entry name" value="Protein kinase-like (PK-like)"/>
    <property type="match status" value="1"/>
</dbReference>
<feature type="compositionally biased region" description="Acidic residues" evidence="21">
    <location>
        <begin position="320"/>
        <end position="333"/>
    </location>
</feature>
<dbReference type="InterPro" id="IPR000719">
    <property type="entry name" value="Prot_kinase_dom"/>
</dbReference>
<evidence type="ECO:0000256" key="12">
    <source>
        <dbReference type="ARBA" id="ARBA00037982"/>
    </source>
</evidence>
<comment type="catalytic activity">
    <reaction evidence="17">
        <text>L-threonyl-[protein] + ATP = O-phospho-L-threonyl-[protein] + ADP + H(+)</text>
        <dbReference type="Rhea" id="RHEA:46608"/>
        <dbReference type="Rhea" id="RHEA-COMP:11060"/>
        <dbReference type="Rhea" id="RHEA-COMP:11605"/>
        <dbReference type="ChEBI" id="CHEBI:15378"/>
        <dbReference type="ChEBI" id="CHEBI:30013"/>
        <dbReference type="ChEBI" id="CHEBI:30616"/>
        <dbReference type="ChEBI" id="CHEBI:61977"/>
        <dbReference type="ChEBI" id="CHEBI:456216"/>
        <dbReference type="EC" id="2.7.11.1"/>
    </reaction>
    <physiologicalReaction direction="left-to-right" evidence="17">
        <dbReference type="Rhea" id="RHEA:46609"/>
    </physiologicalReaction>
</comment>
<dbReference type="InterPro" id="IPR011009">
    <property type="entry name" value="Kinase-like_dom_sf"/>
</dbReference>
<dbReference type="CDD" id="cd13996">
    <property type="entry name" value="STKc_EIF2AK"/>
    <property type="match status" value="1"/>
</dbReference>
<organism evidence="23 24">
    <name type="scientific">Basidiobolus ranarum</name>
    <dbReference type="NCBI Taxonomy" id="34480"/>
    <lineage>
        <taxon>Eukaryota</taxon>
        <taxon>Fungi</taxon>
        <taxon>Fungi incertae sedis</taxon>
        <taxon>Zoopagomycota</taxon>
        <taxon>Entomophthoromycotina</taxon>
        <taxon>Basidiobolomycetes</taxon>
        <taxon>Basidiobolales</taxon>
        <taxon>Basidiobolaceae</taxon>
        <taxon>Basidiobolus</taxon>
    </lineage>
</organism>
<keyword evidence="20" id="KW-0175">Coiled coil</keyword>
<dbReference type="EMBL" id="JASJQH010001062">
    <property type="protein sequence ID" value="KAK9762174.1"/>
    <property type="molecule type" value="Genomic_DNA"/>
</dbReference>
<dbReference type="InterPro" id="IPR008271">
    <property type="entry name" value="Ser/Thr_kinase_AS"/>
</dbReference>
<feature type="region of interest" description="Disordered" evidence="21">
    <location>
        <begin position="545"/>
        <end position="568"/>
    </location>
</feature>
<accession>A0ABR2WKX5</accession>
<feature type="binding site" evidence="19">
    <location>
        <position position="271"/>
    </location>
    <ligand>
        <name>ATP</name>
        <dbReference type="ChEBI" id="CHEBI:30616"/>
    </ligand>
</feature>
<dbReference type="EC" id="2.7.11.1" evidence="1"/>
<dbReference type="PROSITE" id="PS50011">
    <property type="entry name" value="PROTEIN_KINASE_DOM"/>
    <property type="match status" value="1"/>
</dbReference>
<keyword evidence="7" id="KW-0418">Kinase</keyword>
<keyword evidence="11" id="KW-0652">Protein synthesis inhibitor</keyword>
<gene>
    <name evidence="23" type="ORF">K7432_012345</name>
</gene>
<evidence type="ECO:0000256" key="2">
    <source>
        <dbReference type="ARBA" id="ARBA00022527"/>
    </source>
</evidence>
<feature type="compositionally biased region" description="Polar residues" evidence="21">
    <location>
        <begin position="556"/>
        <end position="568"/>
    </location>
</feature>
<name>A0ABR2WKX5_9FUNG</name>
<evidence type="ECO:0000313" key="23">
    <source>
        <dbReference type="EMBL" id="KAK9762174.1"/>
    </source>
</evidence>
<dbReference type="Proteomes" id="UP001479436">
    <property type="component" value="Unassembled WGS sequence"/>
</dbReference>
<dbReference type="InterPro" id="IPR050339">
    <property type="entry name" value="CC_SR_Kinase"/>
</dbReference>
<keyword evidence="8 19" id="KW-0067">ATP-binding</keyword>
<keyword evidence="5" id="KW-0677">Repeat</keyword>
<protein>
    <recommendedName>
        <fullName evidence="13">Eukaryotic translation initiation factor 2-alpha kinase 1</fullName>
        <ecNumber evidence="1">2.7.11.1</ecNumber>
    </recommendedName>
    <alternativeName>
        <fullName evidence="15">Heme-regulated eukaryotic initiation factor eIF-2-alpha kinase</fullName>
    </alternativeName>
    <alternativeName>
        <fullName evidence="14">Hemin-sensitive initiation factor 2-alpha kinase</fullName>
    </alternativeName>
</protein>
<evidence type="ECO:0000256" key="1">
    <source>
        <dbReference type="ARBA" id="ARBA00012513"/>
    </source>
</evidence>
<evidence type="ECO:0000256" key="6">
    <source>
        <dbReference type="ARBA" id="ARBA00022741"/>
    </source>
</evidence>
<dbReference type="PROSITE" id="PS00108">
    <property type="entry name" value="PROTEIN_KINASE_ST"/>
    <property type="match status" value="1"/>
</dbReference>
<comment type="subunit">
    <text evidence="16">Synthesized in an inactive form that binds to the N-terminal domain of CDC37. Has to be associated with a multiprotein complex containing Hsp90, CDC37 and PPP5C for maturation and activation by autophosphorylation. The phosphatase PPP5C modulates this activation. Homodimer; homodimerizes in presence of heme, forming a disulfide-linked inactive homodimer. Interacts with DELE1; binds both to full-length DELE1 and processed form of DELE1 (S-DELE1) in response to stress, leading to activate its protein kinase activity and trigger the integrated stress response (ISR).</text>
</comment>
<evidence type="ECO:0000256" key="18">
    <source>
        <dbReference type="ARBA" id="ARBA00048977"/>
    </source>
</evidence>
<reference evidence="23 24" key="1">
    <citation type="submission" date="2023-04" db="EMBL/GenBank/DDBJ databases">
        <title>Genome of Basidiobolus ranarum AG-B5.</title>
        <authorList>
            <person name="Stajich J.E."/>
            <person name="Carter-House D."/>
            <person name="Gryganskyi A."/>
        </authorList>
    </citation>
    <scope>NUCLEOTIDE SEQUENCE [LARGE SCALE GENOMIC DNA]</scope>
    <source>
        <strain evidence="23 24">AG-B5</strain>
    </source>
</reference>
<evidence type="ECO:0000256" key="13">
    <source>
        <dbReference type="ARBA" id="ARBA00040433"/>
    </source>
</evidence>
<dbReference type="SMART" id="SM00220">
    <property type="entry name" value="S_TKc"/>
    <property type="match status" value="1"/>
</dbReference>
<evidence type="ECO:0000256" key="8">
    <source>
        <dbReference type="ARBA" id="ARBA00022840"/>
    </source>
</evidence>
<keyword evidence="9" id="KW-0832">Ubl conjugation</keyword>
<dbReference type="Pfam" id="PF22949">
    <property type="entry name" value="HRI2_3H"/>
    <property type="match status" value="1"/>
</dbReference>
<evidence type="ECO:0000256" key="16">
    <source>
        <dbReference type="ARBA" id="ARBA00046654"/>
    </source>
</evidence>
<evidence type="ECO:0000256" key="17">
    <source>
        <dbReference type="ARBA" id="ARBA00048659"/>
    </source>
</evidence>
<evidence type="ECO:0000256" key="20">
    <source>
        <dbReference type="SAM" id="Coils"/>
    </source>
</evidence>
<keyword evidence="2" id="KW-0723">Serine/threonine-protein kinase</keyword>
<evidence type="ECO:0000256" key="7">
    <source>
        <dbReference type="ARBA" id="ARBA00022777"/>
    </source>
</evidence>
<proteinExistence type="inferred from homology"/>
<evidence type="ECO:0000256" key="21">
    <source>
        <dbReference type="SAM" id="MobiDB-lite"/>
    </source>
</evidence>
<evidence type="ECO:0000256" key="10">
    <source>
        <dbReference type="ARBA" id="ARBA00023157"/>
    </source>
</evidence>
<feature type="coiled-coil region" evidence="20">
    <location>
        <begin position="677"/>
        <end position="707"/>
    </location>
</feature>
<keyword evidence="4" id="KW-0808">Transferase</keyword>
<evidence type="ECO:0000259" key="22">
    <source>
        <dbReference type="PROSITE" id="PS50011"/>
    </source>
</evidence>
<sequence length="716" mass="81650">MNWPLNSNDVIVDSTSFETSINWTENIWDSDSMVADYVESGCKKTPKSRPNPIAKSKLLNRLLSSSGHTASTNSTRRAYSYTQGITVDTKQLDESKRRQGRLLLVSLLENFCALYDQSPQHNRKLFFMICKTLSGMGLIDEEYIDNMAGVRSAYKSTFKQLVLQAMATMEQELKLKPLKRMMSINYHNDEESSENVDYFSGLHEKYKNRQTPSIRRTFSKLAKMSFTDILELYNSRYETDFIEVRMLGKGGFGSVYKVQNKLDGSVYAIKKIRLKSDKTRHEKVFREIKYLSKLDHPNVVRYYGSWLENSKRIYDEGSDDDFDYEYDDEDTSESSDAASQLSVTFDSTLQTVPDDESQKLDSSDLSDCVEFVYEHTPFGSDVNEEYISPNISSCSSHPHVETGTHTVPSNCTSVCEPEIITENGSANFPLSNNKDLTLFIQMQLCRSTLYDYIETRNRAMANPQTKIPVVIDSLANLQLFRAIVQGVAYIHDQDMIHRDLKPMNIFLDCNSATDDPDFLIQNVDLLVPRIGDFGLVTGREDFVPLDSRPNSRKQSHYGSPNSSRTSKVGTITYASPEQLADPPQMYDQKADIYSLGIILFELYYPFSTLMERAQLLQNLRHGVLPDEFLAKWPKESALVLWLMAEDPSKRPTAHEILEFDMFLPPTYNTPQPKDTGRVALEHKANQLQKENEKLRAHIAELEALVSQCSCKKTPSC</sequence>
<dbReference type="PANTHER" id="PTHR11042">
    <property type="entry name" value="EUKARYOTIC TRANSLATION INITIATION FACTOR 2-ALPHA KINASE EIF2-ALPHA KINASE -RELATED"/>
    <property type="match status" value="1"/>
</dbReference>
<evidence type="ECO:0000256" key="9">
    <source>
        <dbReference type="ARBA" id="ARBA00022843"/>
    </source>
</evidence>
<feature type="domain" description="Protein kinase" evidence="22">
    <location>
        <begin position="241"/>
        <end position="663"/>
    </location>
</feature>
<evidence type="ECO:0000313" key="24">
    <source>
        <dbReference type="Proteomes" id="UP001479436"/>
    </source>
</evidence>
<keyword evidence="24" id="KW-1185">Reference proteome</keyword>
<dbReference type="PANTHER" id="PTHR11042:SF160">
    <property type="entry name" value="EUKARYOTIC TRANSLATION INITIATION FACTOR 2-ALPHA KINASE 1"/>
    <property type="match status" value="1"/>
</dbReference>
<feature type="region of interest" description="Disordered" evidence="21">
    <location>
        <begin position="320"/>
        <end position="340"/>
    </location>
</feature>
<dbReference type="InterPro" id="IPR017441">
    <property type="entry name" value="Protein_kinase_ATP_BS"/>
</dbReference>
<keyword evidence="3" id="KW-0597">Phosphoprotein</keyword>
<comment type="caution">
    <text evidence="23">The sequence shown here is derived from an EMBL/GenBank/DDBJ whole genome shotgun (WGS) entry which is preliminary data.</text>
</comment>
<evidence type="ECO:0000256" key="11">
    <source>
        <dbReference type="ARBA" id="ARBA00023193"/>
    </source>
</evidence>
<dbReference type="InterPro" id="IPR054521">
    <property type="entry name" value="HRI2_3H"/>
</dbReference>
<evidence type="ECO:0000256" key="19">
    <source>
        <dbReference type="PROSITE-ProRule" id="PRU10141"/>
    </source>
</evidence>
<comment type="catalytic activity">
    <reaction evidence="18">
        <text>L-seryl-[protein] + ATP = O-phospho-L-seryl-[protein] + ADP + H(+)</text>
        <dbReference type="Rhea" id="RHEA:17989"/>
        <dbReference type="Rhea" id="RHEA-COMP:9863"/>
        <dbReference type="Rhea" id="RHEA-COMP:11604"/>
        <dbReference type="ChEBI" id="CHEBI:15378"/>
        <dbReference type="ChEBI" id="CHEBI:29999"/>
        <dbReference type="ChEBI" id="CHEBI:30616"/>
        <dbReference type="ChEBI" id="CHEBI:83421"/>
        <dbReference type="ChEBI" id="CHEBI:456216"/>
        <dbReference type="EC" id="2.7.11.1"/>
    </reaction>
    <physiologicalReaction direction="left-to-right" evidence="18">
        <dbReference type="Rhea" id="RHEA:17990"/>
    </physiologicalReaction>
</comment>
<dbReference type="Pfam" id="PF00069">
    <property type="entry name" value="Pkinase"/>
    <property type="match status" value="2"/>
</dbReference>
<evidence type="ECO:0000256" key="14">
    <source>
        <dbReference type="ARBA" id="ARBA00042456"/>
    </source>
</evidence>